<evidence type="ECO:0000313" key="1">
    <source>
        <dbReference type="EMBL" id="GAA1985447.1"/>
    </source>
</evidence>
<dbReference type="EMBL" id="BAAANN010000042">
    <property type="protein sequence ID" value="GAA1985447.1"/>
    <property type="molecule type" value="Genomic_DNA"/>
</dbReference>
<comment type="caution">
    <text evidence="1">The sequence shown here is derived from an EMBL/GenBank/DDBJ whole genome shotgun (WGS) entry which is preliminary data.</text>
</comment>
<organism evidence="1 2">
    <name type="scientific">Amycolatopsis minnesotensis</name>
    <dbReference type="NCBI Taxonomy" id="337894"/>
    <lineage>
        <taxon>Bacteria</taxon>
        <taxon>Bacillati</taxon>
        <taxon>Actinomycetota</taxon>
        <taxon>Actinomycetes</taxon>
        <taxon>Pseudonocardiales</taxon>
        <taxon>Pseudonocardiaceae</taxon>
        <taxon>Amycolatopsis</taxon>
    </lineage>
</organism>
<proteinExistence type="predicted"/>
<accession>A0ABN2SES7</accession>
<reference evidence="1 2" key="1">
    <citation type="journal article" date="2019" name="Int. J. Syst. Evol. Microbiol.">
        <title>The Global Catalogue of Microorganisms (GCM) 10K type strain sequencing project: providing services to taxonomists for standard genome sequencing and annotation.</title>
        <authorList>
            <consortium name="The Broad Institute Genomics Platform"/>
            <consortium name="The Broad Institute Genome Sequencing Center for Infectious Disease"/>
            <person name="Wu L."/>
            <person name="Ma J."/>
        </authorList>
    </citation>
    <scope>NUCLEOTIDE SEQUENCE [LARGE SCALE GENOMIC DNA]</scope>
    <source>
        <strain evidence="1 2">JCM 14545</strain>
    </source>
</reference>
<dbReference type="Proteomes" id="UP001501116">
    <property type="component" value="Unassembled WGS sequence"/>
</dbReference>
<sequence>MASTLRAEVCAAIRELLTEVPPVGASARQRANYFLLKAEVFDLIGSVSDPCHVAQVRESASTARYEARKLALELGEGGW</sequence>
<keyword evidence="2" id="KW-1185">Reference proteome</keyword>
<gene>
    <name evidence="1" type="ORF">GCM10009754_73810</name>
</gene>
<name>A0ABN2SES7_9PSEU</name>
<protein>
    <submittedName>
        <fullName evidence="1">Uncharacterized protein</fullName>
    </submittedName>
</protein>
<evidence type="ECO:0000313" key="2">
    <source>
        <dbReference type="Proteomes" id="UP001501116"/>
    </source>
</evidence>